<name>A0AAU8JZY6_9ACTN</name>
<evidence type="ECO:0000259" key="12">
    <source>
        <dbReference type="PROSITE" id="PS50929"/>
    </source>
</evidence>
<evidence type="ECO:0000259" key="11">
    <source>
        <dbReference type="PROSITE" id="PS50893"/>
    </source>
</evidence>
<keyword evidence="4" id="KW-0997">Cell inner membrane</keyword>
<dbReference type="GO" id="GO:0005886">
    <property type="term" value="C:plasma membrane"/>
    <property type="evidence" value="ECO:0007669"/>
    <property type="project" value="UniProtKB-SubCell"/>
</dbReference>
<dbReference type="Gene3D" id="1.20.1560.10">
    <property type="entry name" value="ABC transporter type 1, transmembrane domain"/>
    <property type="match status" value="1"/>
</dbReference>
<keyword evidence="9 10" id="KW-0472">Membrane</keyword>
<sequence>MSTPEAAGQLPVASPREVRRAVVDLVRHDRRAFAAVLGLNALAAVAALGGPWLLGRIVDEVAAGDGVAAVDRLALAIVFCSVVQILLTRQARYLGHRFGERAAARVRERLVDRALALPVQTVERAGGGDLTARGTTDVAAVATALRDASPAVFIALLQCLFLLGAVVALSPLLGACGLLGLAGIQLSTRWYLRRARDAYLAEGAATSALAEVLSATAAGARTVEALGLQRRRIAATETAVAECRRTRLRTLFLRSVYFPLVEVAYVVPVVAVLLAGAALHARGAVGLGAVVSAALYLRQLAEPLDTLVIWAEQFQSSGASLARVEGLAATTAGAATGAAAVEPADDRIEVAAARYAYAGGEDVLHGVDLTVRPGERLAVVGPSGSGKSTLSRLLAGADRPREGTVTVGRVPVADLPPERLRRQVVLVTQEHHVFLGTVRDNLRIAAPGADDRDLAAALAAVGWDHELPEGLDTEVGTGGHPLDGAQAQQLALARVVLADPHTVILDEATALLDPRAARATERALAAVLQGRTVIAVAHRLHTAHDADRVAVMEGGRLTELGAHHELVEGGGPYAALWATWHG</sequence>
<keyword evidence="7 13" id="KW-0067">ATP-binding</keyword>
<dbReference type="SMART" id="SM00382">
    <property type="entry name" value="AAA"/>
    <property type="match status" value="1"/>
</dbReference>
<evidence type="ECO:0000256" key="7">
    <source>
        <dbReference type="ARBA" id="ARBA00022840"/>
    </source>
</evidence>
<evidence type="ECO:0000256" key="9">
    <source>
        <dbReference type="ARBA" id="ARBA00023136"/>
    </source>
</evidence>
<keyword evidence="3" id="KW-1003">Cell membrane</keyword>
<feature type="transmembrane region" description="Helical" evidence="10">
    <location>
        <begin position="32"/>
        <end position="54"/>
    </location>
</feature>
<dbReference type="PANTHER" id="PTHR43394">
    <property type="entry name" value="ATP-DEPENDENT PERMEASE MDL1, MITOCHONDRIAL"/>
    <property type="match status" value="1"/>
</dbReference>
<dbReference type="Pfam" id="PF00664">
    <property type="entry name" value="ABC_membrane"/>
    <property type="match status" value="1"/>
</dbReference>
<dbReference type="PANTHER" id="PTHR43394:SF1">
    <property type="entry name" value="ATP-BINDING CASSETTE SUB-FAMILY B MEMBER 10, MITOCHONDRIAL"/>
    <property type="match status" value="1"/>
</dbReference>
<dbReference type="GO" id="GO:0015421">
    <property type="term" value="F:ABC-type oligopeptide transporter activity"/>
    <property type="evidence" value="ECO:0007669"/>
    <property type="project" value="TreeGrafter"/>
</dbReference>
<dbReference type="KEGG" id="kcm:ABWK59_22310"/>
<dbReference type="InterPro" id="IPR011527">
    <property type="entry name" value="ABC1_TM_dom"/>
</dbReference>
<keyword evidence="2" id="KW-0813">Transport</keyword>
<dbReference type="InterPro" id="IPR039421">
    <property type="entry name" value="Type_1_exporter"/>
</dbReference>
<dbReference type="InterPro" id="IPR003593">
    <property type="entry name" value="AAA+_ATPase"/>
</dbReference>
<organism evidence="13">
    <name type="scientific">Kitasatospora camelliae</name>
    <dbReference type="NCBI Taxonomy" id="3156397"/>
    <lineage>
        <taxon>Bacteria</taxon>
        <taxon>Bacillati</taxon>
        <taxon>Actinomycetota</taxon>
        <taxon>Actinomycetes</taxon>
        <taxon>Kitasatosporales</taxon>
        <taxon>Streptomycetaceae</taxon>
        <taxon>Kitasatospora</taxon>
    </lineage>
</organism>
<evidence type="ECO:0000256" key="2">
    <source>
        <dbReference type="ARBA" id="ARBA00022448"/>
    </source>
</evidence>
<dbReference type="PROSITE" id="PS50929">
    <property type="entry name" value="ABC_TM1F"/>
    <property type="match status" value="1"/>
</dbReference>
<dbReference type="CDD" id="cd07346">
    <property type="entry name" value="ABC_6TM_exporters"/>
    <property type="match status" value="1"/>
</dbReference>
<keyword evidence="6" id="KW-0547">Nucleotide-binding</keyword>
<protein>
    <submittedName>
        <fullName evidence="13">ABC transporter ATP-binding protein</fullName>
    </submittedName>
</protein>
<evidence type="ECO:0000256" key="3">
    <source>
        <dbReference type="ARBA" id="ARBA00022475"/>
    </source>
</evidence>
<dbReference type="InterPro" id="IPR027417">
    <property type="entry name" value="P-loop_NTPase"/>
</dbReference>
<evidence type="ECO:0000256" key="6">
    <source>
        <dbReference type="ARBA" id="ARBA00022741"/>
    </source>
</evidence>
<dbReference type="PROSITE" id="PS50893">
    <property type="entry name" value="ABC_TRANSPORTER_2"/>
    <property type="match status" value="1"/>
</dbReference>
<proteinExistence type="predicted"/>
<dbReference type="EMBL" id="CP159872">
    <property type="protein sequence ID" value="XCM81449.1"/>
    <property type="molecule type" value="Genomic_DNA"/>
</dbReference>
<keyword evidence="8 10" id="KW-1133">Transmembrane helix</keyword>
<reference evidence="13" key="1">
    <citation type="submission" date="2024-06" db="EMBL/GenBank/DDBJ databases">
        <title>The genome sequences of Kitasatospora sp. strain HUAS MG31.</title>
        <authorList>
            <person name="Mo P."/>
        </authorList>
    </citation>
    <scope>NUCLEOTIDE SEQUENCE</scope>
    <source>
        <strain evidence="13">HUAS MG31</strain>
    </source>
</reference>
<evidence type="ECO:0000256" key="5">
    <source>
        <dbReference type="ARBA" id="ARBA00022692"/>
    </source>
</evidence>
<dbReference type="GO" id="GO:0016887">
    <property type="term" value="F:ATP hydrolysis activity"/>
    <property type="evidence" value="ECO:0007669"/>
    <property type="project" value="InterPro"/>
</dbReference>
<dbReference type="InterPro" id="IPR036640">
    <property type="entry name" value="ABC1_TM_sf"/>
</dbReference>
<dbReference type="InterPro" id="IPR003439">
    <property type="entry name" value="ABC_transporter-like_ATP-bd"/>
</dbReference>
<comment type="subcellular location">
    <subcellularLocation>
        <location evidence="1">Cell membrane</location>
        <topology evidence="1">Multi-pass membrane protein</topology>
    </subcellularLocation>
</comment>
<feature type="transmembrane region" description="Helical" evidence="10">
    <location>
        <begin position="251"/>
        <end position="273"/>
    </location>
</feature>
<dbReference type="GO" id="GO:0005524">
    <property type="term" value="F:ATP binding"/>
    <property type="evidence" value="ECO:0007669"/>
    <property type="project" value="UniProtKB-KW"/>
</dbReference>
<feature type="domain" description="ABC transmembrane type-1" evidence="12">
    <location>
        <begin position="34"/>
        <end position="316"/>
    </location>
</feature>
<dbReference type="AlphaFoldDB" id="A0AAU8JZY6"/>
<evidence type="ECO:0000256" key="1">
    <source>
        <dbReference type="ARBA" id="ARBA00004651"/>
    </source>
</evidence>
<dbReference type="FunFam" id="3.40.50.300:FF:001001">
    <property type="entry name" value="Multidrug ABC transporter ATP-binding protein"/>
    <property type="match status" value="1"/>
</dbReference>
<dbReference type="Gene3D" id="3.40.50.300">
    <property type="entry name" value="P-loop containing nucleotide triphosphate hydrolases"/>
    <property type="match status" value="1"/>
</dbReference>
<feature type="transmembrane region" description="Helical" evidence="10">
    <location>
        <begin position="151"/>
        <end position="184"/>
    </location>
</feature>
<dbReference type="Pfam" id="PF00005">
    <property type="entry name" value="ABC_tran"/>
    <property type="match status" value="1"/>
</dbReference>
<evidence type="ECO:0000256" key="8">
    <source>
        <dbReference type="ARBA" id="ARBA00022989"/>
    </source>
</evidence>
<dbReference type="RefSeq" id="WP_354642383.1">
    <property type="nucleotide sequence ID" value="NZ_CP159872.1"/>
</dbReference>
<evidence type="ECO:0000256" key="4">
    <source>
        <dbReference type="ARBA" id="ARBA00022519"/>
    </source>
</evidence>
<dbReference type="SUPFAM" id="SSF52540">
    <property type="entry name" value="P-loop containing nucleoside triphosphate hydrolases"/>
    <property type="match status" value="1"/>
</dbReference>
<feature type="transmembrane region" description="Helical" evidence="10">
    <location>
        <begin position="66"/>
        <end position="87"/>
    </location>
</feature>
<gene>
    <name evidence="13" type="ORF">ABWK59_22310</name>
</gene>
<evidence type="ECO:0000256" key="10">
    <source>
        <dbReference type="SAM" id="Phobius"/>
    </source>
</evidence>
<feature type="domain" description="ABC transporter" evidence="11">
    <location>
        <begin position="348"/>
        <end position="579"/>
    </location>
</feature>
<accession>A0AAU8JZY6</accession>
<evidence type="ECO:0000313" key="13">
    <source>
        <dbReference type="EMBL" id="XCM81449.1"/>
    </source>
</evidence>
<keyword evidence="5 10" id="KW-0812">Transmembrane</keyword>
<dbReference type="SUPFAM" id="SSF90123">
    <property type="entry name" value="ABC transporter transmembrane region"/>
    <property type="match status" value="1"/>
</dbReference>